<dbReference type="NCBIfam" id="TIGR01549">
    <property type="entry name" value="HAD-SF-IA-v1"/>
    <property type="match status" value="1"/>
</dbReference>
<dbReference type="PANTHER" id="PTHR43434:SF1">
    <property type="entry name" value="PHOSPHOGLYCOLATE PHOSPHATASE"/>
    <property type="match status" value="1"/>
</dbReference>
<keyword evidence="6" id="KW-1185">Reference proteome</keyword>
<dbReference type="STRING" id="1122189.SAMN02745165_01099"/>
<dbReference type="InterPro" id="IPR023198">
    <property type="entry name" value="PGP-like_dom2"/>
</dbReference>
<dbReference type="RefSeq" id="WP_244151836.1">
    <property type="nucleotide sequence ID" value="NZ_FQZT01000003.1"/>
</dbReference>
<dbReference type="Gene3D" id="1.10.150.240">
    <property type="entry name" value="Putative phosphatase, domain 2"/>
    <property type="match status" value="1"/>
</dbReference>
<dbReference type="Gene3D" id="3.40.50.1000">
    <property type="entry name" value="HAD superfamily/HAD-like"/>
    <property type="match status" value="1"/>
</dbReference>
<comment type="similarity">
    <text evidence="3">Belongs to the HAD-like hydrolase superfamily. CbbY/CbbZ/Gph/YieH family.</text>
</comment>
<dbReference type="NCBIfam" id="TIGR01509">
    <property type="entry name" value="HAD-SF-IA-v3"/>
    <property type="match status" value="1"/>
</dbReference>
<evidence type="ECO:0000256" key="1">
    <source>
        <dbReference type="ARBA" id="ARBA00000830"/>
    </source>
</evidence>
<dbReference type="AlphaFoldDB" id="A0A1M6EZR9"/>
<proteinExistence type="inferred from homology"/>
<sequence length="212" mass="23570">MNGMDYKYLLFDLDGTLVDSVADLTLSLNLLAKELGYQQLKPDRVRDMIGDGATKLIKRAYGEENYKREYLFRFLEIYAEHLLDHTDCYPGIRELLVRYPAEQLAVVTNKPYQLTIELLAGLNILDKFKVVIGGDSFSEKKPHPLPLQEALKALGAKAKEAVMIGDHHTDLNSGRAAGTAICFCSYGLGNTGGVEPDFLAKNSEELLQLFPG</sequence>
<dbReference type="Pfam" id="PF13419">
    <property type="entry name" value="HAD_2"/>
    <property type="match status" value="1"/>
</dbReference>
<dbReference type="InterPro" id="IPR023214">
    <property type="entry name" value="HAD_sf"/>
</dbReference>
<reference evidence="5 6" key="1">
    <citation type="submission" date="2016-11" db="EMBL/GenBank/DDBJ databases">
        <authorList>
            <person name="Jaros S."/>
            <person name="Januszkiewicz K."/>
            <person name="Wedrychowicz H."/>
        </authorList>
    </citation>
    <scope>NUCLEOTIDE SEQUENCE [LARGE SCALE GENOMIC DNA]</scope>
    <source>
        <strain evidence="5 6">DSM 5091</strain>
    </source>
</reference>
<evidence type="ECO:0000256" key="4">
    <source>
        <dbReference type="ARBA" id="ARBA00013078"/>
    </source>
</evidence>
<name>A0A1M6EZR9_MALRU</name>
<dbReference type="GO" id="GO:0008967">
    <property type="term" value="F:phosphoglycolate phosphatase activity"/>
    <property type="evidence" value="ECO:0007669"/>
    <property type="project" value="UniProtKB-EC"/>
</dbReference>
<dbReference type="GO" id="GO:0006281">
    <property type="term" value="P:DNA repair"/>
    <property type="evidence" value="ECO:0007669"/>
    <property type="project" value="TreeGrafter"/>
</dbReference>
<protein>
    <recommendedName>
        <fullName evidence="4">phosphoglycolate phosphatase</fullName>
        <ecNumber evidence="4">3.1.3.18</ecNumber>
    </recommendedName>
</protein>
<dbReference type="Proteomes" id="UP000184171">
    <property type="component" value="Unassembled WGS sequence"/>
</dbReference>
<dbReference type="InterPro" id="IPR050155">
    <property type="entry name" value="HAD-like_hydrolase_sf"/>
</dbReference>
<organism evidence="5 6">
    <name type="scientific">Malonomonas rubra DSM 5091</name>
    <dbReference type="NCBI Taxonomy" id="1122189"/>
    <lineage>
        <taxon>Bacteria</taxon>
        <taxon>Pseudomonadati</taxon>
        <taxon>Thermodesulfobacteriota</taxon>
        <taxon>Desulfuromonadia</taxon>
        <taxon>Desulfuromonadales</taxon>
        <taxon>Geopsychrobacteraceae</taxon>
        <taxon>Malonomonas</taxon>
    </lineage>
</organism>
<dbReference type="InterPro" id="IPR041492">
    <property type="entry name" value="HAD_2"/>
</dbReference>
<comment type="pathway">
    <text evidence="2">Organic acid metabolism; glycolate biosynthesis; glycolate from 2-phosphoglycolate: step 1/1.</text>
</comment>
<dbReference type="SFLD" id="SFLDS00003">
    <property type="entry name" value="Haloacid_Dehalogenase"/>
    <property type="match status" value="1"/>
</dbReference>
<dbReference type="SFLD" id="SFLDG01129">
    <property type="entry name" value="C1.5:_HAD__Beta-PGM__Phosphata"/>
    <property type="match status" value="1"/>
</dbReference>
<dbReference type="EC" id="3.1.3.18" evidence="4"/>
<dbReference type="SUPFAM" id="SSF56784">
    <property type="entry name" value="HAD-like"/>
    <property type="match status" value="1"/>
</dbReference>
<gene>
    <name evidence="5" type="ORF">SAMN02745165_01099</name>
</gene>
<dbReference type="InterPro" id="IPR036412">
    <property type="entry name" value="HAD-like_sf"/>
</dbReference>
<evidence type="ECO:0000313" key="6">
    <source>
        <dbReference type="Proteomes" id="UP000184171"/>
    </source>
</evidence>
<evidence type="ECO:0000256" key="3">
    <source>
        <dbReference type="ARBA" id="ARBA00006171"/>
    </source>
</evidence>
<accession>A0A1M6EZR9</accession>
<dbReference type="EMBL" id="FQZT01000003">
    <property type="protein sequence ID" value="SHI90905.1"/>
    <property type="molecule type" value="Genomic_DNA"/>
</dbReference>
<dbReference type="GO" id="GO:0005829">
    <property type="term" value="C:cytosol"/>
    <property type="evidence" value="ECO:0007669"/>
    <property type="project" value="TreeGrafter"/>
</dbReference>
<evidence type="ECO:0000256" key="2">
    <source>
        <dbReference type="ARBA" id="ARBA00004818"/>
    </source>
</evidence>
<evidence type="ECO:0000313" key="5">
    <source>
        <dbReference type="EMBL" id="SHI90905.1"/>
    </source>
</evidence>
<dbReference type="InterPro" id="IPR006439">
    <property type="entry name" value="HAD-SF_hydro_IA"/>
</dbReference>
<comment type="catalytic activity">
    <reaction evidence="1">
        <text>2-phosphoglycolate + H2O = glycolate + phosphate</text>
        <dbReference type="Rhea" id="RHEA:14369"/>
        <dbReference type="ChEBI" id="CHEBI:15377"/>
        <dbReference type="ChEBI" id="CHEBI:29805"/>
        <dbReference type="ChEBI" id="CHEBI:43474"/>
        <dbReference type="ChEBI" id="CHEBI:58033"/>
        <dbReference type="EC" id="3.1.3.18"/>
    </reaction>
</comment>
<dbReference type="PANTHER" id="PTHR43434">
    <property type="entry name" value="PHOSPHOGLYCOLATE PHOSPHATASE"/>
    <property type="match status" value="1"/>
</dbReference>